<dbReference type="InterPro" id="IPR035913">
    <property type="entry name" value="RPB5-like_sf"/>
</dbReference>
<sequence>MSATTPTRTPDHTGTATTTASGSKGRAPRSSSRPVPDDPHAPEMITRAWPHVREMMSRRGYDTAAMAPTISEAKARKTPLFRLLYPQSQEAIDAALATARAAGVRRARIDRPDGPILVVFTGVPKINVDTVRKVAARMTRPVTTKEAAPLATPSTAPQTTAPSTAGSLSGLPHRALVLSCQGYTTQVPARISESIAPGQHVELATYNQHFFCPVDHWLVPPHDVLSAPQKAALLARLGLADDTLLPRQLRTDAVSRYYGLDPGAVVHYRRPVGTLEMFHYYRVVVNN</sequence>
<dbReference type="Gene3D" id="3.90.940.20">
    <property type="entry name" value="RPB5-like RNA polymerase subunit"/>
    <property type="match status" value="1"/>
</dbReference>
<dbReference type="GO" id="GO:0003899">
    <property type="term" value="F:DNA-directed RNA polymerase activity"/>
    <property type="evidence" value="ECO:0007669"/>
    <property type="project" value="InterPro"/>
</dbReference>
<dbReference type="GeneID" id="36843899"/>
<feature type="region of interest" description="Disordered" evidence="2">
    <location>
        <begin position="1"/>
        <end position="46"/>
    </location>
</feature>
<feature type="compositionally biased region" description="Low complexity" evidence="2">
    <location>
        <begin position="1"/>
        <end position="20"/>
    </location>
</feature>
<reference evidence="4" key="1">
    <citation type="journal article" date="2018" name="Nat. Commun.">
        <title>Diversity and evolution of the emerging Pandoraviridae family.</title>
        <authorList>
            <person name="Legendre M."/>
            <person name="Fabre E."/>
            <person name="Poirot O."/>
            <person name="Jeudy S."/>
            <person name="Lartigue A."/>
            <person name="Alempic J.M."/>
            <person name="Beucher L."/>
            <person name="Philippe N."/>
            <person name="Bertaux L."/>
            <person name="Christo-Foroux E."/>
            <person name="Labadie K."/>
            <person name="Coute Y."/>
            <person name="Abergel C."/>
            <person name="Claverie J.M."/>
        </authorList>
    </citation>
    <scope>NUCLEOTIDE SEQUENCE [LARGE SCALE GENOMIC DNA]</scope>
    <source>
        <strain evidence="4">Quercus</strain>
    </source>
</reference>
<dbReference type="KEGG" id="vg:36843899"/>
<feature type="compositionally biased region" description="Low complexity" evidence="2">
    <location>
        <begin position="147"/>
        <end position="165"/>
    </location>
</feature>
<name>A0A2U7U8I3_9VIRU</name>
<keyword evidence="1" id="KW-0804">Transcription</keyword>
<evidence type="ECO:0000256" key="2">
    <source>
        <dbReference type="SAM" id="MobiDB-lite"/>
    </source>
</evidence>
<dbReference type="GO" id="GO:0003677">
    <property type="term" value="F:DNA binding"/>
    <property type="evidence" value="ECO:0007669"/>
    <property type="project" value="InterPro"/>
</dbReference>
<protein>
    <submittedName>
        <fullName evidence="4">RNA polymerase rbp5</fullName>
    </submittedName>
</protein>
<evidence type="ECO:0000259" key="3">
    <source>
        <dbReference type="Pfam" id="PF01191"/>
    </source>
</evidence>
<dbReference type="PANTHER" id="PTHR10535:SF0">
    <property type="entry name" value="DNA-DIRECTED RNA POLYMERASES I, II, AND III SUBUNIT RPABC1"/>
    <property type="match status" value="1"/>
</dbReference>
<dbReference type="GO" id="GO:0006362">
    <property type="term" value="P:transcription elongation by RNA polymerase I"/>
    <property type="evidence" value="ECO:0007669"/>
    <property type="project" value="TreeGrafter"/>
</dbReference>
<feature type="region of interest" description="Disordered" evidence="2">
    <location>
        <begin position="141"/>
        <end position="167"/>
    </location>
</feature>
<evidence type="ECO:0000313" key="4">
    <source>
        <dbReference type="EMBL" id="AVK74758.1"/>
    </source>
</evidence>
<dbReference type="EMBL" id="MG011689">
    <property type="protein sequence ID" value="AVK74758.1"/>
    <property type="molecule type" value="Genomic_DNA"/>
</dbReference>
<dbReference type="GO" id="GO:0042797">
    <property type="term" value="P:tRNA transcription by RNA polymerase III"/>
    <property type="evidence" value="ECO:0007669"/>
    <property type="project" value="TreeGrafter"/>
</dbReference>
<dbReference type="InterPro" id="IPR000783">
    <property type="entry name" value="RNA_pol_subH/Rpb5_C"/>
</dbReference>
<proteinExistence type="predicted"/>
<dbReference type="RefSeq" id="YP_009483027.1">
    <property type="nucleotide sequence ID" value="NC_037667.1"/>
</dbReference>
<dbReference type="InterPro" id="IPR014381">
    <property type="entry name" value="Arch_Rpo5/euc_Rpb5"/>
</dbReference>
<gene>
    <name evidence="4" type="ORF">pqer_cds_336</name>
</gene>
<accession>A0A2U7U8I3</accession>
<dbReference type="GO" id="GO:0006366">
    <property type="term" value="P:transcription by RNA polymerase II"/>
    <property type="evidence" value="ECO:0007669"/>
    <property type="project" value="TreeGrafter"/>
</dbReference>
<dbReference type="Proteomes" id="UP000248852">
    <property type="component" value="Segment"/>
</dbReference>
<dbReference type="SUPFAM" id="SSF55287">
    <property type="entry name" value="RPB5-like RNA polymerase subunit"/>
    <property type="match status" value="1"/>
</dbReference>
<dbReference type="PANTHER" id="PTHR10535">
    <property type="entry name" value="DNA-DIRECTED RNA POLYMERASES I, II, AND III SUBUNIT RPABC1"/>
    <property type="match status" value="1"/>
</dbReference>
<organism evidence="4">
    <name type="scientific">Pandoravirus quercus</name>
    <dbReference type="NCBI Taxonomy" id="2107709"/>
    <lineage>
        <taxon>Viruses</taxon>
        <taxon>Pandoravirus</taxon>
    </lineage>
</organism>
<evidence type="ECO:0000256" key="1">
    <source>
        <dbReference type="ARBA" id="ARBA00023163"/>
    </source>
</evidence>
<dbReference type="Pfam" id="PF01191">
    <property type="entry name" value="RNA_pol_Rpb5_C"/>
    <property type="match status" value="1"/>
</dbReference>
<feature type="domain" description="RNA polymerase subunit H/Rpb5 C-terminal" evidence="3">
    <location>
        <begin position="215"/>
        <end position="284"/>
    </location>
</feature>